<dbReference type="InterPro" id="IPR000023">
    <property type="entry name" value="Phosphofructokinase_dom"/>
</dbReference>
<dbReference type="RefSeq" id="XP_004039656.1">
    <property type="nucleotide sequence ID" value="XM_004039608.1"/>
</dbReference>
<evidence type="ECO:0000256" key="3">
    <source>
        <dbReference type="ARBA" id="ARBA00022679"/>
    </source>
</evidence>
<dbReference type="Proteomes" id="UP000008983">
    <property type="component" value="Unassembled WGS sequence"/>
</dbReference>
<evidence type="ECO:0000259" key="11">
    <source>
        <dbReference type="Pfam" id="PF00365"/>
    </source>
</evidence>
<dbReference type="UniPathway" id="UPA00109">
    <property type="reaction ID" value="UER00182"/>
</dbReference>
<dbReference type="EMBL" id="GL983143">
    <property type="protein sequence ID" value="EGR34352.1"/>
    <property type="molecule type" value="Genomic_DNA"/>
</dbReference>
<feature type="domain" description="Phosphofructokinase" evidence="11">
    <location>
        <begin position="69"/>
        <end position="376"/>
    </location>
</feature>
<dbReference type="PANTHER" id="PTHR45770">
    <property type="entry name" value="ATP-DEPENDENT 6-PHOSPHOFRUCTOKINASE 1"/>
    <property type="match status" value="1"/>
</dbReference>
<evidence type="ECO:0000256" key="10">
    <source>
        <dbReference type="ARBA" id="ARBA00048070"/>
    </source>
</evidence>
<dbReference type="OrthoDB" id="537915at2759"/>
<dbReference type="InterPro" id="IPR035966">
    <property type="entry name" value="PKF_sf"/>
</dbReference>
<evidence type="ECO:0000313" key="12">
    <source>
        <dbReference type="EMBL" id="EGR34352.1"/>
    </source>
</evidence>
<evidence type="ECO:0000256" key="9">
    <source>
        <dbReference type="ARBA" id="ARBA00023152"/>
    </source>
</evidence>
<sequence>MVEVVFYLKKLSYILAHMFQVINIHIQIKIIYKKIANCVIGKGESIDQSKRYLRAGPRKHNYFDPKNVKVAIVTCGGLCPGLNVVIREIYMCLYYNYGVREIYGIKYGYKGFYQYEWEKLNIEIVRDIQRQGGTILGTSRGGFDKEKIVENLIKHGVNHVYCLGGDGTHKGINALFQELKARKLSISIVGIPKTIDNDIPIIDKSFGFETSVEQAVKAIQSAYVEANCVENGVGLVRLMGRAAGFIAMEATNASRDVNLCLVPEFKFNLYGEKGVLEHVCYVLKQKKGCVIVVAEGAGDAVLDAKVEKSGEKDASGNVKLSDIGMFLSKEIVEYGKKKKNMEITLKYINPTYMIRTVPANALDRKMCIQLAQNAVHGAMAGFTGFTVGHINNKLSYIPLGEITKVGNIRQIQPQDRAWQRLLASTGQPSFLNEENKIYQ</sequence>
<keyword evidence="6" id="KW-0418">Kinase</keyword>
<keyword evidence="8" id="KW-0460">Magnesium</keyword>
<dbReference type="InterPro" id="IPR012004">
    <property type="entry name" value="PyroP-dep_PFK_TP0108"/>
</dbReference>
<evidence type="ECO:0000313" key="13">
    <source>
        <dbReference type="Proteomes" id="UP000008983"/>
    </source>
</evidence>
<dbReference type="GO" id="GO:0046872">
    <property type="term" value="F:metal ion binding"/>
    <property type="evidence" value="ECO:0007669"/>
    <property type="project" value="UniProtKB-KW"/>
</dbReference>
<evidence type="ECO:0000256" key="6">
    <source>
        <dbReference type="ARBA" id="ARBA00022777"/>
    </source>
</evidence>
<comment type="cofactor">
    <cofactor evidence="1">
        <name>Mg(2+)</name>
        <dbReference type="ChEBI" id="CHEBI:18420"/>
    </cofactor>
</comment>
<keyword evidence="3 12" id="KW-0808">Transferase</keyword>
<dbReference type="OMA" id="GQKDPCC"/>
<proteinExistence type="predicted"/>
<name>G0QKA4_ICHMU</name>
<dbReference type="InParanoid" id="G0QKA4"/>
<dbReference type="AlphaFoldDB" id="G0QKA4"/>
<dbReference type="Pfam" id="PF00365">
    <property type="entry name" value="PFK"/>
    <property type="match status" value="1"/>
</dbReference>
<evidence type="ECO:0000256" key="4">
    <source>
        <dbReference type="ARBA" id="ARBA00022723"/>
    </source>
</evidence>
<dbReference type="SUPFAM" id="SSF53784">
    <property type="entry name" value="Phosphofructokinase"/>
    <property type="match status" value="1"/>
</dbReference>
<evidence type="ECO:0000256" key="5">
    <source>
        <dbReference type="ARBA" id="ARBA00022741"/>
    </source>
</evidence>
<evidence type="ECO:0000256" key="8">
    <source>
        <dbReference type="ARBA" id="ARBA00022842"/>
    </source>
</evidence>
<dbReference type="GeneID" id="14910543"/>
<keyword evidence="13" id="KW-1185">Reference proteome</keyword>
<dbReference type="PIRSF" id="PIRSF000534">
    <property type="entry name" value="PPi_PFK_TP0108"/>
    <property type="match status" value="1"/>
</dbReference>
<dbReference type="PRINTS" id="PR00476">
    <property type="entry name" value="PHFRCTKINASE"/>
</dbReference>
<protein>
    <submittedName>
        <fullName evidence="12">Phosphofructokinase, putative</fullName>
        <ecNumber evidence="12">2.7.1.11</ecNumber>
    </submittedName>
</protein>
<accession>G0QKA4</accession>
<reference evidence="12 13" key="1">
    <citation type="submission" date="2011-07" db="EMBL/GenBank/DDBJ databases">
        <authorList>
            <person name="Coyne R."/>
            <person name="Brami D."/>
            <person name="Johnson J."/>
            <person name="Hostetler J."/>
            <person name="Hannick L."/>
            <person name="Clark T."/>
            <person name="Cassidy-Hanley D."/>
            <person name="Inman J."/>
        </authorList>
    </citation>
    <scope>NUCLEOTIDE SEQUENCE [LARGE SCALE GENOMIC DNA]</scope>
    <source>
        <strain evidence="12 13">G5</strain>
    </source>
</reference>
<keyword evidence="9" id="KW-0324">Glycolysis</keyword>
<dbReference type="EC" id="2.7.1.11" evidence="12"/>
<keyword evidence="5" id="KW-0547">Nucleotide-binding</keyword>
<evidence type="ECO:0000256" key="2">
    <source>
        <dbReference type="ARBA" id="ARBA00002659"/>
    </source>
</evidence>
<organism evidence="12 13">
    <name type="scientific">Ichthyophthirius multifiliis</name>
    <name type="common">White spot disease agent</name>
    <name type="synonym">Ich</name>
    <dbReference type="NCBI Taxonomy" id="5932"/>
    <lineage>
        <taxon>Eukaryota</taxon>
        <taxon>Sar</taxon>
        <taxon>Alveolata</taxon>
        <taxon>Ciliophora</taxon>
        <taxon>Intramacronucleata</taxon>
        <taxon>Oligohymenophorea</taxon>
        <taxon>Hymenostomatida</taxon>
        <taxon>Ophryoglenina</taxon>
        <taxon>Ichthyophthirius</taxon>
    </lineage>
</organism>
<keyword evidence="4" id="KW-0479">Metal-binding</keyword>
<dbReference type="GO" id="GO:0006002">
    <property type="term" value="P:fructose 6-phosphate metabolic process"/>
    <property type="evidence" value="ECO:0007669"/>
    <property type="project" value="InterPro"/>
</dbReference>
<evidence type="ECO:0000256" key="1">
    <source>
        <dbReference type="ARBA" id="ARBA00001946"/>
    </source>
</evidence>
<gene>
    <name evidence="12" type="ORF">IMG5_015040</name>
</gene>
<dbReference type="eggNOG" id="KOG2440">
    <property type="taxonomic scope" value="Eukaryota"/>
</dbReference>
<dbReference type="FunFam" id="3.40.50.450:FF:000002">
    <property type="entry name" value="ATP-dependent 6-phosphofructokinase"/>
    <property type="match status" value="1"/>
</dbReference>
<keyword evidence="7" id="KW-0067">ATP-binding</keyword>
<dbReference type="InterPro" id="IPR022953">
    <property type="entry name" value="ATP_PFK"/>
</dbReference>
<dbReference type="InterPro" id="IPR050929">
    <property type="entry name" value="PFKA"/>
</dbReference>
<evidence type="ECO:0000256" key="7">
    <source>
        <dbReference type="ARBA" id="ARBA00022840"/>
    </source>
</evidence>
<dbReference type="GO" id="GO:0005737">
    <property type="term" value="C:cytoplasm"/>
    <property type="evidence" value="ECO:0007669"/>
    <property type="project" value="UniProtKB-ARBA"/>
</dbReference>
<dbReference type="GO" id="GO:0005524">
    <property type="term" value="F:ATP binding"/>
    <property type="evidence" value="ECO:0007669"/>
    <property type="project" value="UniProtKB-KW"/>
</dbReference>
<dbReference type="Gene3D" id="3.40.50.450">
    <property type="match status" value="1"/>
</dbReference>
<comment type="function">
    <text evidence="2">Catalyzes the phosphorylation of D-fructose 6-phosphate to fructose 1,6-bisphosphate by ATP, the first committing step of glycolysis.</text>
</comment>
<comment type="catalytic activity">
    <reaction evidence="10">
        <text>beta-D-fructose 6-phosphate + ATP = beta-D-fructose 1,6-bisphosphate + ADP + H(+)</text>
        <dbReference type="Rhea" id="RHEA:16109"/>
        <dbReference type="ChEBI" id="CHEBI:15378"/>
        <dbReference type="ChEBI" id="CHEBI:30616"/>
        <dbReference type="ChEBI" id="CHEBI:32966"/>
        <dbReference type="ChEBI" id="CHEBI:57634"/>
        <dbReference type="ChEBI" id="CHEBI:456216"/>
        <dbReference type="EC" id="2.7.1.11"/>
    </reaction>
</comment>
<dbReference type="NCBIfam" id="NF005301">
    <property type="entry name" value="PRK06830.1"/>
    <property type="match status" value="1"/>
</dbReference>
<dbReference type="GO" id="GO:0003872">
    <property type="term" value="F:6-phosphofructokinase activity"/>
    <property type="evidence" value="ECO:0007669"/>
    <property type="project" value="UniProtKB-EC"/>
</dbReference>
<dbReference type="STRING" id="857967.G0QKA4"/>